<dbReference type="EMBL" id="JAWRVE010000240">
    <property type="protein sequence ID" value="KAL1847526.1"/>
    <property type="molecule type" value="Genomic_DNA"/>
</dbReference>
<gene>
    <name evidence="2" type="ORF">Daus18300_013927</name>
</gene>
<comment type="caution">
    <text evidence="2">The sequence shown here is derived from an EMBL/GenBank/DDBJ whole genome shotgun (WGS) entry which is preliminary data.</text>
</comment>
<feature type="region of interest" description="Disordered" evidence="1">
    <location>
        <begin position="220"/>
        <end position="261"/>
    </location>
</feature>
<feature type="compositionally biased region" description="Acidic residues" evidence="1">
    <location>
        <begin position="230"/>
        <end position="251"/>
    </location>
</feature>
<accession>A0ABR3VX79</accession>
<organism evidence="2 3">
    <name type="scientific">Diaporthe australafricana</name>
    <dbReference type="NCBI Taxonomy" id="127596"/>
    <lineage>
        <taxon>Eukaryota</taxon>
        <taxon>Fungi</taxon>
        <taxon>Dikarya</taxon>
        <taxon>Ascomycota</taxon>
        <taxon>Pezizomycotina</taxon>
        <taxon>Sordariomycetes</taxon>
        <taxon>Sordariomycetidae</taxon>
        <taxon>Diaporthales</taxon>
        <taxon>Diaporthaceae</taxon>
        <taxon>Diaporthe</taxon>
    </lineage>
</organism>
<sequence>MPLQETTAGWQQQITALKRHVIELKDMIDDVLLAPSSSVSLPEPDKLEDIAYYDIWIPYLTAKLELDKAESTSAENEQSRDKIIFFYVYAQLGRKLRAQVLSTLKIANITNTYNHQQLLDHLKSLWAGLNKTQELGNSSVELEMGVNEPFVDYFTKVQEYISKGEAAGWDDQEKMAYLKRGLQSSTIGRLLKVQLEPPKTYSGLVSACLRLDSISRDKSIGKLGRQVPEDAGEEILSEEEDDPSVSDEGQDQEEHGDSEGE</sequence>
<dbReference type="Proteomes" id="UP001583177">
    <property type="component" value="Unassembled WGS sequence"/>
</dbReference>
<feature type="compositionally biased region" description="Basic and acidic residues" evidence="1">
    <location>
        <begin position="252"/>
        <end position="261"/>
    </location>
</feature>
<evidence type="ECO:0000313" key="2">
    <source>
        <dbReference type="EMBL" id="KAL1847526.1"/>
    </source>
</evidence>
<evidence type="ECO:0000313" key="3">
    <source>
        <dbReference type="Proteomes" id="UP001583177"/>
    </source>
</evidence>
<protein>
    <submittedName>
        <fullName evidence="2">Uncharacterized protein</fullName>
    </submittedName>
</protein>
<reference evidence="2 3" key="1">
    <citation type="journal article" date="2024" name="IMA Fungus">
        <title>IMA Genome - F19 : A genome assembly and annotation guide to empower mycologists, including annotated draft genome sequences of Ceratocystis pirilliformis, Diaporthe australafricana, Fusarium ophioides, Paecilomyces lecythidis, and Sporothrix stenoceras.</title>
        <authorList>
            <person name="Aylward J."/>
            <person name="Wilson A.M."/>
            <person name="Visagie C.M."/>
            <person name="Spraker J."/>
            <person name="Barnes I."/>
            <person name="Buitendag C."/>
            <person name="Ceriani C."/>
            <person name="Del Mar Angel L."/>
            <person name="du Plessis D."/>
            <person name="Fuchs T."/>
            <person name="Gasser K."/>
            <person name="Kramer D."/>
            <person name="Li W."/>
            <person name="Munsamy K."/>
            <person name="Piso A."/>
            <person name="Price J.L."/>
            <person name="Sonnekus B."/>
            <person name="Thomas C."/>
            <person name="van der Nest A."/>
            <person name="van Dijk A."/>
            <person name="van Heerden A."/>
            <person name="van Vuuren N."/>
            <person name="Yilmaz N."/>
            <person name="Duong T.A."/>
            <person name="van der Merwe N.A."/>
            <person name="Wingfield M.J."/>
            <person name="Wingfield B.D."/>
        </authorList>
    </citation>
    <scope>NUCLEOTIDE SEQUENCE [LARGE SCALE GENOMIC DNA]</scope>
    <source>
        <strain evidence="2 3">CMW 18300</strain>
    </source>
</reference>
<name>A0ABR3VX79_9PEZI</name>
<proteinExistence type="predicted"/>
<keyword evidence="3" id="KW-1185">Reference proteome</keyword>
<evidence type="ECO:0000256" key="1">
    <source>
        <dbReference type="SAM" id="MobiDB-lite"/>
    </source>
</evidence>